<dbReference type="AlphaFoldDB" id="A0A0K8SJ90"/>
<accession>A0A0K8SJ90</accession>
<feature type="non-terminal residue" evidence="2">
    <location>
        <position position="1"/>
    </location>
</feature>
<feature type="non-terminal residue" evidence="2">
    <location>
        <position position="108"/>
    </location>
</feature>
<reference evidence="2" key="1">
    <citation type="submission" date="2014-09" db="EMBL/GenBank/DDBJ databases">
        <authorList>
            <person name="Magalhaes I.L.F."/>
            <person name="Oliveira U."/>
            <person name="Santos F.R."/>
            <person name="Vidigal T.H.D.A."/>
            <person name="Brescovit A.D."/>
            <person name="Santos A.J."/>
        </authorList>
    </citation>
    <scope>NUCLEOTIDE SEQUENCE</scope>
</reference>
<sequence length="108" mass="12402">GIFLFDRKLFTDTDSMIGEVTNRPAPETPSDTIASPRDPVNPMNLQILTHLLHQFPACPQQPLHPTPPSLLLKRSLVFQRRNPERMLDSSGRKDAVLFRQIHLKNYFL</sequence>
<protein>
    <submittedName>
        <fullName evidence="2">Uncharacterized protein</fullName>
    </submittedName>
</protein>
<feature type="region of interest" description="Disordered" evidence="1">
    <location>
        <begin position="18"/>
        <end position="39"/>
    </location>
</feature>
<name>A0A0K8SJ90_LYGHE</name>
<evidence type="ECO:0000256" key="1">
    <source>
        <dbReference type="SAM" id="MobiDB-lite"/>
    </source>
</evidence>
<organism evidence="2">
    <name type="scientific">Lygus hesperus</name>
    <name type="common">Western plant bug</name>
    <dbReference type="NCBI Taxonomy" id="30085"/>
    <lineage>
        <taxon>Eukaryota</taxon>
        <taxon>Metazoa</taxon>
        <taxon>Ecdysozoa</taxon>
        <taxon>Arthropoda</taxon>
        <taxon>Hexapoda</taxon>
        <taxon>Insecta</taxon>
        <taxon>Pterygota</taxon>
        <taxon>Neoptera</taxon>
        <taxon>Paraneoptera</taxon>
        <taxon>Hemiptera</taxon>
        <taxon>Heteroptera</taxon>
        <taxon>Panheteroptera</taxon>
        <taxon>Cimicomorpha</taxon>
        <taxon>Miridae</taxon>
        <taxon>Mirini</taxon>
        <taxon>Lygus</taxon>
    </lineage>
</organism>
<proteinExistence type="predicted"/>
<dbReference type="EMBL" id="GBRD01012468">
    <property type="protein sequence ID" value="JAG53356.1"/>
    <property type="molecule type" value="Transcribed_RNA"/>
</dbReference>
<evidence type="ECO:0000313" key="2">
    <source>
        <dbReference type="EMBL" id="JAG53356.1"/>
    </source>
</evidence>